<evidence type="ECO:0000259" key="3">
    <source>
        <dbReference type="Pfam" id="PF01425"/>
    </source>
</evidence>
<evidence type="ECO:0000313" key="5">
    <source>
        <dbReference type="EMBL" id="QEV57819.1"/>
    </source>
</evidence>
<dbReference type="PROSITE" id="PS00571">
    <property type="entry name" value="AMIDASES"/>
    <property type="match status" value="1"/>
</dbReference>
<protein>
    <submittedName>
        <fullName evidence="5">Amidase</fullName>
        <ecNumber evidence="4">3.5.1.4</ecNumber>
    </submittedName>
</protein>
<dbReference type="Gene3D" id="3.90.1300.10">
    <property type="entry name" value="Amidase signature (AS) domain"/>
    <property type="match status" value="1"/>
</dbReference>
<dbReference type="InterPro" id="IPR036928">
    <property type="entry name" value="AS_sf"/>
</dbReference>
<dbReference type="PANTHER" id="PTHR11895">
    <property type="entry name" value="TRANSAMIDASE"/>
    <property type="match status" value="1"/>
</dbReference>
<dbReference type="KEGG" id="sspb:CP982_03070"/>
<feature type="domain" description="Amidase" evidence="3">
    <location>
        <begin position="51"/>
        <end position="430"/>
    </location>
</feature>
<evidence type="ECO:0000256" key="2">
    <source>
        <dbReference type="SAM" id="MobiDB-lite"/>
    </source>
</evidence>
<dbReference type="OrthoDB" id="5175573at2"/>
<dbReference type="RefSeq" id="WP_150509024.1">
    <property type="nucleotide sequence ID" value="NZ_BMSQ01000003.1"/>
</dbReference>
<organism evidence="5 6">
    <name type="scientific">Streptomyces spectabilis</name>
    <dbReference type="NCBI Taxonomy" id="68270"/>
    <lineage>
        <taxon>Bacteria</taxon>
        <taxon>Bacillati</taxon>
        <taxon>Actinomycetota</taxon>
        <taxon>Actinomycetes</taxon>
        <taxon>Kitasatosporales</taxon>
        <taxon>Streptomycetaceae</taxon>
        <taxon>Streptomyces</taxon>
    </lineage>
</organism>
<keyword evidence="4" id="KW-0378">Hydrolase</keyword>
<name>A0A5P2X3F9_STRST</name>
<accession>A0A5P2X3F9</accession>
<evidence type="ECO:0000256" key="1">
    <source>
        <dbReference type="ARBA" id="ARBA00009199"/>
    </source>
</evidence>
<reference evidence="5 6" key="1">
    <citation type="submission" date="2017-09" db="EMBL/GenBank/DDBJ databases">
        <authorList>
            <person name="Lee N."/>
            <person name="Cho B.-K."/>
        </authorList>
    </citation>
    <scope>NUCLEOTIDE SEQUENCE [LARGE SCALE GENOMIC DNA]</scope>
    <source>
        <strain evidence="5 6">ATCC 27465</strain>
    </source>
</reference>
<dbReference type="Proteomes" id="UP000326505">
    <property type="component" value="Chromosome"/>
</dbReference>
<dbReference type="InterPro" id="IPR000120">
    <property type="entry name" value="Amidase"/>
</dbReference>
<evidence type="ECO:0000313" key="4">
    <source>
        <dbReference type="EMBL" id="MBB5101001.1"/>
    </source>
</evidence>
<dbReference type="Proteomes" id="UP000549009">
    <property type="component" value="Unassembled WGS sequence"/>
</dbReference>
<comment type="similarity">
    <text evidence="1">Belongs to the amidase family.</text>
</comment>
<proteinExistence type="inferred from homology"/>
<gene>
    <name evidence="5" type="ORF">CP982_03070</name>
    <name evidence="4" type="ORF">FHS40_000054</name>
</gene>
<keyword evidence="7" id="KW-1185">Reference proteome</keyword>
<evidence type="ECO:0000313" key="7">
    <source>
        <dbReference type="Proteomes" id="UP000549009"/>
    </source>
</evidence>
<dbReference type="GO" id="GO:0004040">
    <property type="term" value="F:amidase activity"/>
    <property type="evidence" value="ECO:0007669"/>
    <property type="project" value="UniProtKB-EC"/>
</dbReference>
<sequence>MSDQPTDPSAGTSTAERAQIASAADVRRHVTRLDAALGFMATTLPPVRPRSAAPFAGEPLLVKDLDLKLAGAPLWRGNHALHEHGAVSRHDDALGRRLREFGFDIVGRTKSAEFGLAVTTEPLAYGPVRNPWDHDRSAGGSSGGSACAVAARAVRVAHGTDLGGSLRIPAAHCGVFALKPGLVRPATTPTFAAWNQHGFLASKVCDLRRMLSVLGRDETSDASRFGTTGPTRRVRVGVLASAVSSAVELGGGTVEAVERVADKLSDLGHDVLPAHPGALEQFDQFTMKTTPMLAGWLAKEVSDAANDLGRPLTETDMEPGTAQMLAMAALATPEAVSDTTKWLRRLVTDLTAWWDQFDILLSPTVPIQAPRLGWMSDPATAMRRTFGMMQYTAMFNASGHPAVNVPYVGPGGLPCGAQLVGTHGSEAHLLDLAEQLIPGEAPTPPLS</sequence>
<dbReference type="Pfam" id="PF01425">
    <property type="entry name" value="Amidase"/>
    <property type="match status" value="1"/>
</dbReference>
<dbReference type="AlphaFoldDB" id="A0A5P2X3F9"/>
<reference evidence="4 7" key="2">
    <citation type="submission" date="2020-08" db="EMBL/GenBank/DDBJ databases">
        <title>Genomic Encyclopedia of Type Strains, Phase III (KMG-III): the genomes of soil and plant-associated and newly described type strains.</title>
        <authorList>
            <person name="Whitman W."/>
        </authorList>
    </citation>
    <scope>NUCLEOTIDE SEQUENCE [LARGE SCALE GENOMIC DNA]</scope>
    <source>
        <strain evidence="4 7">CECT 3146</strain>
    </source>
</reference>
<dbReference type="InterPro" id="IPR020556">
    <property type="entry name" value="Amidase_CS"/>
</dbReference>
<dbReference type="InterPro" id="IPR023631">
    <property type="entry name" value="Amidase_dom"/>
</dbReference>
<dbReference type="SUPFAM" id="SSF75304">
    <property type="entry name" value="Amidase signature (AS) enzymes"/>
    <property type="match status" value="1"/>
</dbReference>
<dbReference type="EMBL" id="JACHJD010000001">
    <property type="protein sequence ID" value="MBB5101001.1"/>
    <property type="molecule type" value="Genomic_DNA"/>
</dbReference>
<feature type="compositionally biased region" description="Polar residues" evidence="2">
    <location>
        <begin position="1"/>
        <end position="16"/>
    </location>
</feature>
<dbReference type="EC" id="3.5.1.4" evidence="4"/>
<dbReference type="EMBL" id="CP023690">
    <property type="protein sequence ID" value="QEV57819.1"/>
    <property type="molecule type" value="Genomic_DNA"/>
</dbReference>
<dbReference type="PANTHER" id="PTHR11895:SF7">
    <property type="entry name" value="GLUTAMYL-TRNA(GLN) AMIDOTRANSFERASE SUBUNIT A, MITOCHONDRIAL"/>
    <property type="match status" value="1"/>
</dbReference>
<feature type="region of interest" description="Disordered" evidence="2">
    <location>
        <begin position="1"/>
        <end position="23"/>
    </location>
</feature>
<evidence type="ECO:0000313" key="6">
    <source>
        <dbReference type="Proteomes" id="UP000326505"/>
    </source>
</evidence>